<dbReference type="OrthoDB" id="270318at2759"/>
<name>A0A9N9EVE0_9GLOM</name>
<keyword evidence="2" id="KW-1185">Reference proteome</keyword>
<proteinExistence type="predicted"/>
<reference evidence="1" key="1">
    <citation type="submission" date="2021-06" db="EMBL/GenBank/DDBJ databases">
        <authorList>
            <person name="Kallberg Y."/>
            <person name="Tangrot J."/>
            <person name="Rosling A."/>
        </authorList>
    </citation>
    <scope>NUCLEOTIDE SEQUENCE</scope>
    <source>
        <strain evidence="1">FL966</strain>
    </source>
</reference>
<feature type="non-terminal residue" evidence="1">
    <location>
        <position position="389"/>
    </location>
</feature>
<dbReference type="EMBL" id="CAJVQA010010163">
    <property type="protein sequence ID" value="CAG8693805.1"/>
    <property type="molecule type" value="Genomic_DNA"/>
</dbReference>
<gene>
    <name evidence="1" type="ORF">CPELLU_LOCUS11449</name>
</gene>
<sequence>MSRYFIQRLLMHYGSYDQQLIELKIKYNVRTADIGRVRAFQKSIGCPWASNLPLEVFTYILSEGYAKYSEQDIAAKGNDMELFHFLSAGPLVINLASAKLKSNLKQIEDLIRNKHFYPFPPRPKTDNWICPNVDMVTSRLKELIDLGFKLTVLVMSDAYHIFESRLEIIGDTLTESFGNVCNESSTTIASNCLGEVIKPEKNLKKQDVLHFLYSKIDQNNKEEVIMKILDMHKVGLHGLEDPIKYRFLTLSPIFYRWVIEIFGPCAEITRKCFDDILESRICADLYLQQNPGQDIPGDMTDSAFKAIRSLYRDYCKENVPFRISHLQYLTRSRAIDIIRPFFEIALPNIFHLYKNDGLNQPNNDLKFNYKNAVDASEWIKKLEDLNEIP</sequence>
<dbReference type="AlphaFoldDB" id="A0A9N9EVE0"/>
<evidence type="ECO:0000313" key="2">
    <source>
        <dbReference type="Proteomes" id="UP000789759"/>
    </source>
</evidence>
<accession>A0A9N9EVE0</accession>
<evidence type="ECO:0000313" key="1">
    <source>
        <dbReference type="EMBL" id="CAG8693805.1"/>
    </source>
</evidence>
<protein>
    <submittedName>
        <fullName evidence="1">10881_t:CDS:1</fullName>
    </submittedName>
</protein>
<organism evidence="1 2">
    <name type="scientific">Cetraspora pellucida</name>
    <dbReference type="NCBI Taxonomy" id="1433469"/>
    <lineage>
        <taxon>Eukaryota</taxon>
        <taxon>Fungi</taxon>
        <taxon>Fungi incertae sedis</taxon>
        <taxon>Mucoromycota</taxon>
        <taxon>Glomeromycotina</taxon>
        <taxon>Glomeromycetes</taxon>
        <taxon>Diversisporales</taxon>
        <taxon>Gigasporaceae</taxon>
        <taxon>Cetraspora</taxon>
    </lineage>
</organism>
<comment type="caution">
    <text evidence="1">The sequence shown here is derived from an EMBL/GenBank/DDBJ whole genome shotgun (WGS) entry which is preliminary data.</text>
</comment>
<dbReference type="Proteomes" id="UP000789759">
    <property type="component" value="Unassembled WGS sequence"/>
</dbReference>